<dbReference type="OMA" id="IMIMEAA"/>
<dbReference type="InterPro" id="IPR036412">
    <property type="entry name" value="HAD-like_sf"/>
</dbReference>
<dbReference type="FunFam" id="3.40.50.1000:FF:000015">
    <property type="entry name" value="CTD small phosphatase-like protein 2"/>
    <property type="match status" value="1"/>
</dbReference>
<evidence type="ECO:0000256" key="1">
    <source>
        <dbReference type="ARBA" id="ARBA00004123"/>
    </source>
</evidence>
<dbReference type="GO" id="GO:0003677">
    <property type="term" value="F:DNA binding"/>
    <property type="evidence" value="ECO:0007669"/>
    <property type="project" value="UniProtKB-KW"/>
</dbReference>
<dbReference type="GO" id="GO:0005634">
    <property type="term" value="C:nucleus"/>
    <property type="evidence" value="ECO:0007669"/>
    <property type="project" value="UniProtKB-SubCell"/>
</dbReference>
<dbReference type="InterPro" id="IPR036955">
    <property type="entry name" value="AP2/ERF_dom_sf"/>
</dbReference>
<evidence type="ECO:0000256" key="7">
    <source>
        <dbReference type="ARBA" id="ARBA00023242"/>
    </source>
</evidence>
<accession>A0A9R0RKR7</accession>
<gene>
    <name evidence="13" type="ORF">TRITD_3Av1G162580</name>
</gene>
<evidence type="ECO:0000256" key="3">
    <source>
        <dbReference type="ARBA" id="ARBA00022912"/>
    </source>
</evidence>
<keyword evidence="7" id="KW-0539">Nucleus</keyword>
<feature type="region of interest" description="Disordered" evidence="10">
    <location>
        <begin position="256"/>
        <end position="279"/>
    </location>
</feature>
<evidence type="ECO:0000256" key="2">
    <source>
        <dbReference type="ARBA" id="ARBA00022801"/>
    </source>
</evidence>
<dbReference type="Gene3D" id="3.40.50.1000">
    <property type="entry name" value="HAD superfamily/HAD-like"/>
    <property type="match status" value="1"/>
</dbReference>
<dbReference type="InterPro" id="IPR050365">
    <property type="entry name" value="TIM50"/>
</dbReference>
<dbReference type="GO" id="GO:0003700">
    <property type="term" value="F:DNA-binding transcription factor activity"/>
    <property type="evidence" value="ECO:0007669"/>
    <property type="project" value="InterPro"/>
</dbReference>
<protein>
    <recommendedName>
        <fullName evidence="15">FCP1 homology domain-containing protein</fullName>
    </recommendedName>
</protein>
<dbReference type="GO" id="GO:0004721">
    <property type="term" value="F:phosphoprotein phosphatase activity"/>
    <property type="evidence" value="ECO:0007669"/>
    <property type="project" value="UniProtKB-KW"/>
</dbReference>
<comment type="similarity">
    <text evidence="9">Belongs to the CTDSPL2 family.</text>
</comment>
<dbReference type="PROSITE" id="PS51032">
    <property type="entry name" value="AP2_ERF"/>
    <property type="match status" value="1"/>
</dbReference>
<keyword evidence="4" id="KW-0805">Transcription regulation</keyword>
<sequence length="607" mass="67741">MSIRRLGASDFRGVRERRSGAFSTEIWFHEKRLVLGTFDTAEEAACAHDAAAWRLLRPRRDMNFPNVSSQRAQDLAPLSRVLGPRLEFLARGDAAGIDSLVLSRPGGLGFGRFVGKSALYSLTGYGFYEVRLISSLPSKTELRQLWHSELLIKMPALRMKRKFDDDIFANEFDTKSMKSMKILNFQVDEFEQAFVLNSSYKDRQDEPESTTQLAGQDIRVTEFSGLHAVLGGTSVALLKPKIYPIDMQDLISETVVPPNLEPDSLSNNDDGKSQSNVVNTGDKEFADEDVNSAAQDICAVNNHEKSLGSNLDCSLLDIYNPDDAFPFLFDVPTGLLASYSTFCDEFVPIDSLIDMSGICGVFPLNESTVEGGIGNEPCPSPGDMCFNNSGGECFSHSEVLDWLNPYMDEEDLPNLIDYTELSSNAACVSKEQGARKVTLVLDLDETLVHSTMEHCDDADFSFPVSFGMKEHLVYVRKRPHLHMFLQKMAEMFDVVIFTASQSVYADQLLDRLDPENTLFSKRFFRESCVFTESGYTKDLTVIGVDLAKVAIIDNTPQVFQLQVNNGIPIESWYNNPFDEGLPQLIPFLETLAVADDVRPIIAKRFGN</sequence>
<dbReference type="SMART" id="SM00577">
    <property type="entry name" value="CPDc"/>
    <property type="match status" value="1"/>
</dbReference>
<dbReference type="NCBIfam" id="TIGR02251">
    <property type="entry name" value="HIF-SF_euk"/>
    <property type="match status" value="1"/>
</dbReference>
<feature type="domain" description="AP2/ERF" evidence="12">
    <location>
        <begin position="10"/>
        <end position="65"/>
    </location>
</feature>
<dbReference type="SUPFAM" id="SSF56784">
    <property type="entry name" value="HAD-like"/>
    <property type="match status" value="1"/>
</dbReference>
<keyword evidence="14" id="KW-1185">Reference proteome</keyword>
<name>A0A9R0RKR7_TRITD</name>
<dbReference type="EMBL" id="LT934115">
    <property type="protein sequence ID" value="VAH62363.1"/>
    <property type="molecule type" value="Genomic_DNA"/>
</dbReference>
<feature type="compositionally biased region" description="Polar residues" evidence="10">
    <location>
        <begin position="264"/>
        <end position="279"/>
    </location>
</feature>
<dbReference type="Proteomes" id="UP000324705">
    <property type="component" value="Chromosome 3A"/>
</dbReference>
<evidence type="ECO:0000256" key="10">
    <source>
        <dbReference type="SAM" id="MobiDB-lite"/>
    </source>
</evidence>
<dbReference type="InterPro" id="IPR011948">
    <property type="entry name" value="Dullard_phosphatase"/>
</dbReference>
<evidence type="ECO:0000256" key="9">
    <source>
        <dbReference type="ARBA" id="ARBA00038355"/>
    </source>
</evidence>
<dbReference type="InterPro" id="IPR001471">
    <property type="entry name" value="AP2/ERF_dom"/>
</dbReference>
<comment type="subcellular location">
    <subcellularLocation>
        <location evidence="1">Nucleus</location>
    </subcellularLocation>
</comment>
<dbReference type="InterPro" id="IPR016177">
    <property type="entry name" value="DNA-bd_dom_sf"/>
</dbReference>
<evidence type="ECO:0000313" key="13">
    <source>
        <dbReference type="EMBL" id="VAH62363.1"/>
    </source>
</evidence>
<evidence type="ECO:0000256" key="5">
    <source>
        <dbReference type="ARBA" id="ARBA00023125"/>
    </source>
</evidence>
<dbReference type="CDD" id="cd07521">
    <property type="entry name" value="HAD_FCP1-like"/>
    <property type="match status" value="1"/>
</dbReference>
<keyword evidence="3" id="KW-0904">Protein phosphatase</keyword>
<organism evidence="13 14">
    <name type="scientific">Triticum turgidum subsp. durum</name>
    <name type="common">Durum wheat</name>
    <name type="synonym">Triticum durum</name>
    <dbReference type="NCBI Taxonomy" id="4567"/>
    <lineage>
        <taxon>Eukaryota</taxon>
        <taxon>Viridiplantae</taxon>
        <taxon>Streptophyta</taxon>
        <taxon>Embryophyta</taxon>
        <taxon>Tracheophyta</taxon>
        <taxon>Spermatophyta</taxon>
        <taxon>Magnoliopsida</taxon>
        <taxon>Liliopsida</taxon>
        <taxon>Poales</taxon>
        <taxon>Poaceae</taxon>
        <taxon>BOP clade</taxon>
        <taxon>Pooideae</taxon>
        <taxon>Triticodae</taxon>
        <taxon>Triticeae</taxon>
        <taxon>Triticinae</taxon>
        <taxon>Triticum</taxon>
    </lineage>
</organism>
<dbReference type="SMART" id="SM00380">
    <property type="entry name" value="AP2"/>
    <property type="match status" value="1"/>
</dbReference>
<feature type="domain" description="FCP1 homology" evidence="11">
    <location>
        <begin position="432"/>
        <end position="591"/>
    </location>
</feature>
<evidence type="ECO:0000259" key="12">
    <source>
        <dbReference type="PROSITE" id="PS51032"/>
    </source>
</evidence>
<dbReference type="Gene3D" id="3.30.730.10">
    <property type="entry name" value="AP2/ERF domain"/>
    <property type="match status" value="1"/>
</dbReference>
<evidence type="ECO:0000256" key="6">
    <source>
        <dbReference type="ARBA" id="ARBA00023163"/>
    </source>
</evidence>
<dbReference type="AlphaFoldDB" id="A0A9R0RKR7"/>
<dbReference type="Pfam" id="PF03031">
    <property type="entry name" value="NIF"/>
    <property type="match status" value="1"/>
</dbReference>
<evidence type="ECO:0000256" key="8">
    <source>
        <dbReference type="ARBA" id="ARBA00037324"/>
    </source>
</evidence>
<keyword evidence="5" id="KW-0238">DNA-binding</keyword>
<proteinExistence type="inferred from homology"/>
<dbReference type="InterPro" id="IPR023214">
    <property type="entry name" value="HAD_sf"/>
</dbReference>
<evidence type="ECO:0008006" key="15">
    <source>
        <dbReference type="Google" id="ProtNLM"/>
    </source>
</evidence>
<keyword evidence="2" id="KW-0378">Hydrolase</keyword>
<dbReference type="PROSITE" id="PS50969">
    <property type="entry name" value="FCP1"/>
    <property type="match status" value="1"/>
</dbReference>
<dbReference type="SUPFAM" id="SSF54171">
    <property type="entry name" value="DNA-binding domain"/>
    <property type="match status" value="1"/>
</dbReference>
<dbReference type="InterPro" id="IPR004274">
    <property type="entry name" value="FCP1_dom"/>
</dbReference>
<dbReference type="PANTHER" id="PTHR12210">
    <property type="entry name" value="DULLARD PROTEIN PHOSPHATASE"/>
    <property type="match status" value="1"/>
</dbReference>
<evidence type="ECO:0000259" key="11">
    <source>
        <dbReference type="PROSITE" id="PS50969"/>
    </source>
</evidence>
<comment type="function">
    <text evidence="8">Probable phosphatase.</text>
</comment>
<keyword evidence="6" id="KW-0804">Transcription</keyword>
<evidence type="ECO:0000256" key="4">
    <source>
        <dbReference type="ARBA" id="ARBA00023015"/>
    </source>
</evidence>
<reference evidence="13 14" key="1">
    <citation type="submission" date="2017-09" db="EMBL/GenBank/DDBJ databases">
        <authorList>
            <consortium name="International Durum Wheat Genome Sequencing Consortium (IDWGSC)"/>
            <person name="Milanesi L."/>
        </authorList>
    </citation>
    <scope>NUCLEOTIDE SEQUENCE [LARGE SCALE GENOMIC DNA]</scope>
    <source>
        <strain evidence="14">cv. Svevo</strain>
    </source>
</reference>
<evidence type="ECO:0000313" key="14">
    <source>
        <dbReference type="Proteomes" id="UP000324705"/>
    </source>
</evidence>
<dbReference type="Gramene" id="TRITD3Av1G162580.3">
    <property type="protein sequence ID" value="TRITD3Av1G162580.3"/>
    <property type="gene ID" value="TRITD3Av1G162580"/>
</dbReference>